<reference evidence="2 3" key="1">
    <citation type="journal article" date="2016" name="Nat. Commun.">
        <title>Microbial interactions lead to rapid micro-scale successions on model marine particles.</title>
        <authorList>
            <person name="Datta M.S."/>
            <person name="Sliwerska E."/>
            <person name="Gore J."/>
            <person name="Polz M.F."/>
            <person name="Cordero O.X."/>
        </authorList>
    </citation>
    <scope>NUCLEOTIDE SEQUENCE [LARGE SCALE GENOMIC DNA]</scope>
    <source>
        <strain evidence="2 3">4G03</strain>
    </source>
</reference>
<organism evidence="2 3">
    <name type="scientific">Tenacibaculum discolor</name>
    <dbReference type="NCBI Taxonomy" id="361581"/>
    <lineage>
        <taxon>Bacteria</taxon>
        <taxon>Pseudomonadati</taxon>
        <taxon>Bacteroidota</taxon>
        <taxon>Flavobacteriia</taxon>
        <taxon>Flavobacteriales</taxon>
        <taxon>Flavobacteriaceae</taxon>
        <taxon>Tenacibaculum</taxon>
    </lineage>
</organism>
<dbReference type="Proteomes" id="UP000222163">
    <property type="component" value="Unassembled WGS sequence"/>
</dbReference>
<reference evidence="2" key="2">
    <citation type="submission" date="2017-10" db="EMBL/GenBank/DDBJ databases">
        <authorList>
            <person name="Enke T.N."/>
            <person name="Cordero O.X."/>
        </authorList>
    </citation>
    <scope>NUCLEOTIDE SEQUENCE</scope>
    <source>
        <strain evidence="2">4G03</strain>
    </source>
</reference>
<accession>A0A497ZPC5</accession>
<name>A0A2G1BT43_9FLAO</name>
<comment type="caution">
    <text evidence="2">The sequence shown here is derived from an EMBL/GenBank/DDBJ whole genome shotgun (WGS) entry which is preliminary data.</text>
</comment>
<accession>A0A2G1BT43</accession>
<dbReference type="RefSeq" id="WP_099216060.1">
    <property type="nucleotide sequence ID" value="NZ_JAUYVU010000011.1"/>
</dbReference>
<dbReference type="Proteomes" id="UP001242342">
    <property type="component" value="Unassembled WGS sequence"/>
</dbReference>
<dbReference type="EMBL" id="PDUU01000009">
    <property type="protein sequence ID" value="PHN97206.1"/>
    <property type="molecule type" value="Genomic_DNA"/>
</dbReference>
<proteinExistence type="predicted"/>
<sequence length="84" mass="9768">MTDQEQKRLDTMNAVLVKMEDIKNTQKSLIEKIGVVEVQLFDIQSKDLDKELENVMVRASDTLKIIKQATEAFEMKRNRLENEA</sequence>
<evidence type="ECO:0000313" key="2">
    <source>
        <dbReference type="EMBL" id="PHN97206.1"/>
    </source>
</evidence>
<gene>
    <name evidence="2" type="ORF">CSC81_11890</name>
    <name evidence="1" type="ORF">Q8W23_13630</name>
</gene>
<evidence type="ECO:0000313" key="3">
    <source>
        <dbReference type="Proteomes" id="UP000222163"/>
    </source>
</evidence>
<reference evidence="1 4" key="3">
    <citation type="submission" date="2023-07" db="EMBL/GenBank/DDBJ databases">
        <title>Genome content predicts the carbon catabolic preferences of heterotrophic bacteria.</title>
        <authorList>
            <person name="Gralka M."/>
        </authorList>
    </citation>
    <scope>NUCLEOTIDE SEQUENCE [LARGE SCALE GENOMIC DNA]</scope>
    <source>
        <strain evidence="1 4">4G03</strain>
    </source>
</reference>
<protein>
    <submittedName>
        <fullName evidence="2">Uncharacterized protein</fullName>
    </submittedName>
</protein>
<dbReference type="AlphaFoldDB" id="A0A2G1BT43"/>
<evidence type="ECO:0000313" key="1">
    <source>
        <dbReference type="EMBL" id="MDP2542517.1"/>
    </source>
</evidence>
<keyword evidence="4" id="KW-1185">Reference proteome</keyword>
<evidence type="ECO:0000313" key="4">
    <source>
        <dbReference type="Proteomes" id="UP001242342"/>
    </source>
</evidence>
<dbReference type="EMBL" id="JAUYVU010000011">
    <property type="protein sequence ID" value="MDP2542517.1"/>
    <property type="molecule type" value="Genomic_DNA"/>
</dbReference>